<keyword evidence="4 5" id="KW-0472">Membrane</keyword>
<dbReference type="PANTHER" id="PTHR37422">
    <property type="entry name" value="TEICHURONIC ACID BIOSYNTHESIS PROTEIN TUAE"/>
    <property type="match status" value="1"/>
</dbReference>
<protein>
    <submittedName>
        <fullName evidence="7">Membrane protein</fullName>
    </submittedName>
</protein>
<accession>A0A0E3UMQ5</accession>
<dbReference type="OrthoDB" id="8554812at2"/>
<organism evidence="7 8">
    <name type="scientific">Pseudoxanthomonas suwonensis</name>
    <dbReference type="NCBI Taxonomy" id="314722"/>
    <lineage>
        <taxon>Bacteria</taxon>
        <taxon>Pseudomonadati</taxon>
        <taxon>Pseudomonadota</taxon>
        <taxon>Gammaproteobacteria</taxon>
        <taxon>Lysobacterales</taxon>
        <taxon>Lysobacteraceae</taxon>
        <taxon>Pseudoxanthomonas</taxon>
    </lineage>
</organism>
<feature type="transmembrane region" description="Helical" evidence="5">
    <location>
        <begin position="361"/>
        <end position="379"/>
    </location>
</feature>
<name>A0A0E3UMQ5_9GAMM</name>
<dbReference type="AlphaFoldDB" id="A0A0E3UMQ5"/>
<feature type="transmembrane region" description="Helical" evidence="5">
    <location>
        <begin position="414"/>
        <end position="432"/>
    </location>
</feature>
<dbReference type="Proteomes" id="UP000033067">
    <property type="component" value="Chromosome"/>
</dbReference>
<evidence type="ECO:0000313" key="8">
    <source>
        <dbReference type="Proteomes" id="UP000033067"/>
    </source>
</evidence>
<evidence type="ECO:0000256" key="3">
    <source>
        <dbReference type="ARBA" id="ARBA00022989"/>
    </source>
</evidence>
<proteinExistence type="predicted"/>
<feature type="domain" description="O-antigen ligase-related" evidence="6">
    <location>
        <begin position="217"/>
        <end position="369"/>
    </location>
</feature>
<feature type="transmembrane region" description="Helical" evidence="5">
    <location>
        <begin position="211"/>
        <end position="242"/>
    </location>
</feature>
<dbReference type="KEGG" id="psuw:WQ53_05245"/>
<dbReference type="InterPro" id="IPR007016">
    <property type="entry name" value="O-antigen_ligase-rel_domated"/>
</dbReference>
<keyword evidence="2 5" id="KW-0812">Transmembrane</keyword>
<dbReference type="InterPro" id="IPR051533">
    <property type="entry name" value="WaaL-like"/>
</dbReference>
<evidence type="ECO:0000313" key="7">
    <source>
        <dbReference type="EMBL" id="AKC86270.1"/>
    </source>
</evidence>
<reference evidence="7 8" key="1">
    <citation type="journal article" date="2015" name="Genome Announc.">
        <title>Complete Genome Sequence of Pseudoxanthomonas suwonensis Strain J1, a Cellulose-Degrading Bacterium Isolated from Leaf- and Wood-Enriched Soil.</title>
        <authorList>
            <person name="Hou L."/>
            <person name="Jiang J."/>
            <person name="Xu Z."/>
            <person name="Zhou Y."/>
            <person name="Leung F.C."/>
        </authorList>
    </citation>
    <scope>NUCLEOTIDE SEQUENCE [LARGE SCALE GENOMIC DNA]</scope>
    <source>
        <strain evidence="7 8">J1</strain>
    </source>
</reference>
<dbReference type="EMBL" id="CP011144">
    <property type="protein sequence ID" value="AKC86270.1"/>
    <property type="molecule type" value="Genomic_DNA"/>
</dbReference>
<dbReference type="PATRIC" id="fig|314722.6.peg.1103"/>
<dbReference type="PANTHER" id="PTHR37422:SF21">
    <property type="entry name" value="EXOQ-LIKE PROTEIN"/>
    <property type="match status" value="1"/>
</dbReference>
<evidence type="ECO:0000256" key="4">
    <source>
        <dbReference type="ARBA" id="ARBA00023136"/>
    </source>
</evidence>
<dbReference type="Pfam" id="PF04932">
    <property type="entry name" value="Wzy_C"/>
    <property type="match status" value="1"/>
</dbReference>
<dbReference type="RefSeq" id="WP_052631093.1">
    <property type="nucleotide sequence ID" value="NZ_CP011144.1"/>
</dbReference>
<keyword evidence="8" id="KW-1185">Reference proteome</keyword>
<evidence type="ECO:0000256" key="2">
    <source>
        <dbReference type="ARBA" id="ARBA00022692"/>
    </source>
</evidence>
<evidence type="ECO:0000256" key="1">
    <source>
        <dbReference type="ARBA" id="ARBA00004141"/>
    </source>
</evidence>
<sequence length="438" mass="46291">MPNWPAEHDTAPARAFAWTPWWVLAFVALWPLPGLAEGVLALGALAVLAQLAVTLAKGRPLPLDRRAAWLATALFAAYWLPELLSAPDALDRGRAWKEAAADLRYLPFLWAVAIALHAARGRRLVFPGLAMIAAIWTLDALLQAASGTSPLFWSLDTLKRMAAGEGFCTAAEVLAADRLSGVFGPCNLKLGLVLASLSPFPLAAAARRFGAAGWCVAALALGAAVLLGGARAAWLTYALVLAFSGWQVLGARRLLGFAAAGVAGLLVLYAVSPQLQQRVARTALAFEQAQDGVDGALSGRGRIWQGAACMAAAHPLNGVGVRGFRVAWEACDPAPAQAPAWGEGDAYHAHQLVLELLSETGALGLLLWLAGAWVVWRSWRAADATARDRARPALLALAVTVFPFNTHLAFYSTFWGGLALLLAGLYAGALYGRDDRSL</sequence>
<feature type="transmembrane region" description="Helical" evidence="5">
    <location>
        <begin position="38"/>
        <end position="56"/>
    </location>
</feature>
<dbReference type="GO" id="GO:0016020">
    <property type="term" value="C:membrane"/>
    <property type="evidence" value="ECO:0007669"/>
    <property type="project" value="UniProtKB-SubCell"/>
</dbReference>
<feature type="transmembrane region" description="Helical" evidence="5">
    <location>
        <begin position="254"/>
        <end position="272"/>
    </location>
</feature>
<keyword evidence="3 5" id="KW-1133">Transmembrane helix</keyword>
<evidence type="ECO:0000259" key="6">
    <source>
        <dbReference type="Pfam" id="PF04932"/>
    </source>
</evidence>
<evidence type="ECO:0000256" key="5">
    <source>
        <dbReference type="SAM" id="Phobius"/>
    </source>
</evidence>
<gene>
    <name evidence="7" type="ORF">WQ53_05245</name>
</gene>
<comment type="subcellular location">
    <subcellularLocation>
        <location evidence="1">Membrane</location>
        <topology evidence="1">Multi-pass membrane protein</topology>
    </subcellularLocation>
</comment>